<reference evidence="2 4" key="2">
    <citation type="submission" date="2016-10" db="EMBL/GenBank/DDBJ databases">
        <authorList>
            <person name="Varghese N."/>
            <person name="Submissions S."/>
        </authorList>
    </citation>
    <scope>NUCLEOTIDE SEQUENCE [LARGE SCALE GENOMIC DNA]</scope>
    <source>
        <strain evidence="2 4">CGMCC 1.7071</strain>
    </source>
</reference>
<dbReference type="OrthoDB" id="8410584at2"/>
<dbReference type="STRING" id="501024.RTCCBAU85039_0868"/>
<sequence>MGRRAVIRSTDITTTLAALKAAGITPLAMDTLPDGGMRWHFTPPGKPDEDELDRELRDFEERNGRNRA</sequence>
<dbReference type="EMBL" id="FOCV01000002">
    <property type="protein sequence ID" value="SEN06310.1"/>
    <property type="molecule type" value="Genomic_DNA"/>
</dbReference>
<gene>
    <name evidence="1" type="ORF">RTCCBAU85039_0868</name>
    <name evidence="2" type="ORF">SAMN05216228_100247</name>
</gene>
<organism evidence="1 3">
    <name type="scientific">Rhizobium tibeticum</name>
    <dbReference type="NCBI Taxonomy" id="501024"/>
    <lineage>
        <taxon>Bacteria</taxon>
        <taxon>Pseudomonadati</taxon>
        <taxon>Pseudomonadota</taxon>
        <taxon>Alphaproteobacteria</taxon>
        <taxon>Hyphomicrobiales</taxon>
        <taxon>Rhizobiaceae</taxon>
        <taxon>Rhizobium/Agrobacterium group</taxon>
        <taxon>Rhizobium</taxon>
    </lineage>
</organism>
<dbReference type="EMBL" id="FNXB01000004">
    <property type="protein sequence ID" value="SEH51720.1"/>
    <property type="molecule type" value="Genomic_DNA"/>
</dbReference>
<evidence type="ECO:0000313" key="4">
    <source>
        <dbReference type="Proteomes" id="UP000198939"/>
    </source>
</evidence>
<proteinExistence type="predicted"/>
<protein>
    <submittedName>
        <fullName evidence="1">Uncharacterized protein</fullName>
    </submittedName>
</protein>
<reference evidence="1" key="3">
    <citation type="submission" date="2016-10" db="EMBL/GenBank/DDBJ databases">
        <authorList>
            <person name="de Groot N.N."/>
        </authorList>
    </citation>
    <scope>NUCLEOTIDE SEQUENCE [LARGE SCALE GENOMIC DNA]</scope>
    <source>
        <strain evidence="1">CCBAU85039</strain>
    </source>
</reference>
<dbReference type="AlphaFoldDB" id="A0A1H8DGA8"/>
<dbReference type="Proteomes" id="UP000198939">
    <property type="component" value="Unassembled WGS sequence"/>
</dbReference>
<evidence type="ECO:0000313" key="2">
    <source>
        <dbReference type="EMBL" id="SEN06310.1"/>
    </source>
</evidence>
<reference evidence="3" key="1">
    <citation type="submission" date="2016-10" db="EMBL/GenBank/DDBJ databases">
        <authorList>
            <person name="Wibberg D."/>
        </authorList>
    </citation>
    <scope>NUCLEOTIDE SEQUENCE [LARGE SCALE GENOMIC DNA]</scope>
</reference>
<name>A0A1H8DGA8_9HYPH</name>
<accession>A0A1H8DGA8</accession>
<evidence type="ECO:0000313" key="3">
    <source>
        <dbReference type="Proteomes" id="UP000183063"/>
    </source>
</evidence>
<dbReference type="RefSeq" id="WP_143147458.1">
    <property type="nucleotide sequence ID" value="NZ_FNXB01000004.1"/>
</dbReference>
<evidence type="ECO:0000313" key="1">
    <source>
        <dbReference type="EMBL" id="SEH51720.1"/>
    </source>
</evidence>
<dbReference type="Proteomes" id="UP000183063">
    <property type="component" value="Unassembled WGS sequence"/>
</dbReference>
<keyword evidence="4" id="KW-1185">Reference proteome</keyword>